<feature type="domain" description="DHHA1" evidence="7">
    <location>
        <begin position="338"/>
        <end position="429"/>
    </location>
</feature>
<dbReference type="NCBIfam" id="TIGR00644">
    <property type="entry name" value="recJ"/>
    <property type="match status" value="1"/>
</dbReference>
<name>A0LQ39_SYNFM</name>
<dbReference type="InterPro" id="IPR038763">
    <property type="entry name" value="DHH_sf"/>
</dbReference>
<evidence type="ECO:0000259" key="7">
    <source>
        <dbReference type="Pfam" id="PF02272"/>
    </source>
</evidence>
<keyword evidence="3" id="KW-0540">Nuclease</keyword>
<dbReference type="OrthoDB" id="9809852at2"/>
<dbReference type="InterPro" id="IPR003156">
    <property type="entry name" value="DHHA1_dom"/>
</dbReference>
<dbReference type="HOGENOM" id="CLU_009736_5_2_7"/>
<dbReference type="PANTHER" id="PTHR30255">
    <property type="entry name" value="SINGLE-STRANDED-DNA-SPECIFIC EXONUCLEASE RECJ"/>
    <property type="match status" value="1"/>
</dbReference>
<evidence type="ECO:0000256" key="5">
    <source>
        <dbReference type="ARBA" id="ARBA00022839"/>
    </source>
</evidence>
<feature type="domain" description="RecJ OB" evidence="8">
    <location>
        <begin position="445"/>
        <end position="546"/>
    </location>
</feature>
<dbReference type="KEGG" id="sfu:Sfum_3872"/>
<dbReference type="Pfam" id="PF01368">
    <property type="entry name" value="DHH"/>
    <property type="match status" value="1"/>
</dbReference>
<dbReference type="AlphaFoldDB" id="A0LQ39"/>
<accession>A0LQ39</accession>
<organism evidence="9 10">
    <name type="scientific">Syntrophobacter fumaroxidans (strain DSM 10017 / MPOB)</name>
    <dbReference type="NCBI Taxonomy" id="335543"/>
    <lineage>
        <taxon>Bacteria</taxon>
        <taxon>Pseudomonadati</taxon>
        <taxon>Thermodesulfobacteriota</taxon>
        <taxon>Syntrophobacteria</taxon>
        <taxon>Syntrophobacterales</taxon>
        <taxon>Syntrophobacteraceae</taxon>
        <taxon>Syntrophobacter</taxon>
    </lineage>
</organism>
<sequence>MIRPQWVISAQEKPESVRDVVRILLANRGAGPAFLDGTLKELETCLAIRGMDAGAELMAEHLAAGTRIVLVGDYDCDGITSLAQVSLFLREIGYGNFETVVPRRSEGYGIPERAILDHPDAGLYVAMDCGTLDRKAVGMARERGADCIVIDHHEVPDQGLAPATVLINPKHSECESTFKEFCSSGLTLLFLARLRRALRGFPKPALGGRFLILAAIATVADMVPLVEGNRILVRSGLNCANQVDYPPLDQLVQKAGLSGKSITAGHLGYYIGPRINAAGRMADARTAYELLVEDDPSAAARLAEQLNRYNTQRQNQEDAVVGEIRQRLADRKVFGRTLVMADAGWPAGIIGIVASRVQQEFHYGPVVVFSVDEAEGIARGSARSIPGFDIHSALASCDDVMLRWGGHKMAAGMTIALDRMDEFAHRFEESALHWPAHVFQPRGRVDAELDTGLISVDLYRELTKLEPHGLGNPTPTFASRGVRVQVKKTFGRDASHLRLQLDQRIGGVFWRGARHFRSAGLRDGETMDVVYQLDWDDYAGRPVMQVRDAGRLF</sequence>
<dbReference type="Pfam" id="PF17768">
    <property type="entry name" value="RecJ_OB"/>
    <property type="match status" value="1"/>
</dbReference>
<evidence type="ECO:0000313" key="10">
    <source>
        <dbReference type="Proteomes" id="UP000001784"/>
    </source>
</evidence>
<dbReference type="Gene3D" id="3.10.310.30">
    <property type="match status" value="1"/>
</dbReference>
<dbReference type="STRING" id="335543.Sfum_3872"/>
<dbReference type="SUPFAM" id="SSF64182">
    <property type="entry name" value="DHH phosphoesterases"/>
    <property type="match status" value="1"/>
</dbReference>
<dbReference type="FunCoup" id="A0LQ39">
    <property type="interactions" value="383"/>
</dbReference>
<protein>
    <recommendedName>
        <fullName evidence="2">Single-stranded-DNA-specific exonuclease RecJ</fullName>
    </recommendedName>
</protein>
<evidence type="ECO:0000256" key="2">
    <source>
        <dbReference type="ARBA" id="ARBA00019841"/>
    </source>
</evidence>
<keyword evidence="4" id="KW-0378">Hydrolase</keyword>
<dbReference type="Pfam" id="PF02272">
    <property type="entry name" value="DHHA1"/>
    <property type="match status" value="1"/>
</dbReference>
<dbReference type="InParanoid" id="A0LQ39"/>
<evidence type="ECO:0000256" key="3">
    <source>
        <dbReference type="ARBA" id="ARBA00022722"/>
    </source>
</evidence>
<evidence type="ECO:0000259" key="6">
    <source>
        <dbReference type="Pfam" id="PF01368"/>
    </source>
</evidence>
<keyword evidence="10" id="KW-1185">Reference proteome</keyword>
<dbReference type="InterPro" id="IPR001667">
    <property type="entry name" value="DDH_dom"/>
</dbReference>
<dbReference type="Proteomes" id="UP000001784">
    <property type="component" value="Chromosome"/>
</dbReference>
<reference evidence="9 10" key="1">
    <citation type="submission" date="2006-10" db="EMBL/GenBank/DDBJ databases">
        <title>Complete sequence of Syntrophobacter fumaroxidans MPOB.</title>
        <authorList>
            <consortium name="US DOE Joint Genome Institute"/>
            <person name="Copeland A."/>
            <person name="Lucas S."/>
            <person name="Lapidus A."/>
            <person name="Barry K."/>
            <person name="Detter J.C."/>
            <person name="Glavina del Rio T."/>
            <person name="Hammon N."/>
            <person name="Israni S."/>
            <person name="Pitluck S."/>
            <person name="Goltsman E.G."/>
            <person name="Martinez M."/>
            <person name="Schmutz J."/>
            <person name="Larimer F."/>
            <person name="Land M."/>
            <person name="Hauser L."/>
            <person name="Kyrpides N."/>
            <person name="Kim E."/>
            <person name="Boone D.R."/>
            <person name="Brockman F."/>
            <person name="Culley D."/>
            <person name="Ferry J."/>
            <person name="Gunsalus R."/>
            <person name="McInerney M.J."/>
            <person name="Morrison M."/>
            <person name="Plugge C."/>
            <person name="Rohlin L."/>
            <person name="Scholten J."/>
            <person name="Sieber J."/>
            <person name="Stams A.J.M."/>
            <person name="Worm P."/>
            <person name="Henstra A.M."/>
            <person name="Richardson P."/>
        </authorList>
    </citation>
    <scope>NUCLEOTIDE SEQUENCE [LARGE SCALE GENOMIC DNA]</scope>
    <source>
        <strain evidence="10">DSM 10017 / MPOB</strain>
    </source>
</reference>
<gene>
    <name evidence="9" type="ordered locus">Sfum_3872</name>
</gene>
<dbReference type="GO" id="GO:0003676">
    <property type="term" value="F:nucleic acid binding"/>
    <property type="evidence" value="ECO:0007669"/>
    <property type="project" value="InterPro"/>
</dbReference>
<dbReference type="eggNOG" id="COG0608">
    <property type="taxonomic scope" value="Bacteria"/>
</dbReference>
<dbReference type="GO" id="GO:0008409">
    <property type="term" value="F:5'-3' exonuclease activity"/>
    <property type="evidence" value="ECO:0007669"/>
    <property type="project" value="InterPro"/>
</dbReference>
<feature type="domain" description="DDH" evidence="6">
    <location>
        <begin position="67"/>
        <end position="182"/>
    </location>
</feature>
<evidence type="ECO:0000259" key="8">
    <source>
        <dbReference type="Pfam" id="PF17768"/>
    </source>
</evidence>
<evidence type="ECO:0000256" key="4">
    <source>
        <dbReference type="ARBA" id="ARBA00022801"/>
    </source>
</evidence>
<dbReference type="EMBL" id="CP000478">
    <property type="protein sequence ID" value="ABK19541.1"/>
    <property type="molecule type" value="Genomic_DNA"/>
</dbReference>
<dbReference type="RefSeq" id="WP_011700657.1">
    <property type="nucleotide sequence ID" value="NC_008554.1"/>
</dbReference>
<comment type="similarity">
    <text evidence="1">Belongs to the RecJ family.</text>
</comment>
<dbReference type="InterPro" id="IPR051673">
    <property type="entry name" value="SSDNA_exonuclease_RecJ"/>
</dbReference>
<dbReference type="GO" id="GO:0006310">
    <property type="term" value="P:DNA recombination"/>
    <property type="evidence" value="ECO:0007669"/>
    <property type="project" value="InterPro"/>
</dbReference>
<keyword evidence="5" id="KW-0269">Exonuclease</keyword>
<proteinExistence type="inferred from homology"/>
<evidence type="ECO:0000313" key="9">
    <source>
        <dbReference type="EMBL" id="ABK19541.1"/>
    </source>
</evidence>
<dbReference type="InterPro" id="IPR041122">
    <property type="entry name" value="RecJ_OB"/>
</dbReference>
<dbReference type="GO" id="GO:0006281">
    <property type="term" value="P:DNA repair"/>
    <property type="evidence" value="ECO:0007669"/>
    <property type="project" value="InterPro"/>
</dbReference>
<evidence type="ECO:0000256" key="1">
    <source>
        <dbReference type="ARBA" id="ARBA00005915"/>
    </source>
</evidence>
<dbReference type="InterPro" id="IPR004610">
    <property type="entry name" value="RecJ"/>
</dbReference>
<dbReference type="Gene3D" id="3.90.1640.30">
    <property type="match status" value="1"/>
</dbReference>
<dbReference type="PANTHER" id="PTHR30255:SF2">
    <property type="entry name" value="SINGLE-STRANDED-DNA-SPECIFIC EXONUCLEASE RECJ"/>
    <property type="match status" value="1"/>
</dbReference>